<dbReference type="AlphaFoldDB" id="A0A098E6L4"/>
<reference evidence="4" key="1">
    <citation type="submission" date="2014-09" db="EMBL/GenBank/DDBJ databases">
        <authorList>
            <person name="Probst J Alexander"/>
        </authorList>
    </citation>
    <scope>NUCLEOTIDE SEQUENCE</scope>
</reference>
<evidence type="ECO:0000256" key="1">
    <source>
        <dbReference type="ARBA" id="ARBA00022980"/>
    </source>
</evidence>
<proteinExistence type="predicted"/>
<dbReference type="Gene3D" id="3.100.10.10">
    <property type="match status" value="1"/>
</dbReference>
<dbReference type="EMBL" id="CCXY01000061">
    <property type="protein sequence ID" value="CEG11592.1"/>
    <property type="molecule type" value="Genomic_DNA"/>
</dbReference>
<name>A0A098E6L4_9ZZZZ</name>
<evidence type="ECO:0000259" key="3">
    <source>
        <dbReference type="Pfam" id="PF17135"/>
    </source>
</evidence>
<dbReference type="GO" id="GO:1990904">
    <property type="term" value="C:ribonucleoprotein complex"/>
    <property type="evidence" value="ECO:0007669"/>
    <property type="project" value="UniProtKB-KW"/>
</dbReference>
<keyword evidence="2" id="KW-0687">Ribonucleoprotein</keyword>
<dbReference type="GO" id="GO:0005840">
    <property type="term" value="C:ribosome"/>
    <property type="evidence" value="ECO:0007669"/>
    <property type="project" value="UniProtKB-KW"/>
</dbReference>
<dbReference type="NCBIfam" id="NF003079">
    <property type="entry name" value="PRK04005.1"/>
    <property type="match status" value="1"/>
</dbReference>
<dbReference type="InterPro" id="IPR036227">
    <property type="entry name" value="Ribosomal_uL15/eL18_sf"/>
</dbReference>
<dbReference type="Pfam" id="PF17135">
    <property type="entry name" value="Ribosomal_L18"/>
    <property type="match status" value="1"/>
</dbReference>
<feature type="domain" description="Large ribosomal subunit protein uL15/eL18" evidence="3">
    <location>
        <begin position="33"/>
        <end position="119"/>
    </location>
</feature>
<dbReference type="SUPFAM" id="SSF52080">
    <property type="entry name" value="Ribosomal proteins L15p and L18e"/>
    <property type="match status" value="1"/>
</dbReference>
<dbReference type="InterPro" id="IPR021131">
    <property type="entry name" value="Ribosomal_uL15/eL18"/>
</dbReference>
<keyword evidence="1 4" id="KW-0689">Ribosomal protein</keyword>
<organism evidence="4">
    <name type="scientific">groundwater metagenome</name>
    <dbReference type="NCBI Taxonomy" id="717931"/>
    <lineage>
        <taxon>unclassified sequences</taxon>
        <taxon>metagenomes</taxon>
        <taxon>ecological metagenomes</taxon>
    </lineage>
</organism>
<sequence length="121" mass="13773">MARIFKNPNPLRVKLVGDLKIFNADKSYGIWDKVIKELSRSRKNRRNVNLWKINKNTNEGDVIIVPGKVLGHGEISHKVTIAAFEFSEGVKQKMTNNNVRLMSIYELLNENPKGSNIKIIG</sequence>
<accession>A0A098E6L4</accession>
<gene>
    <name evidence="4" type="primary">rpl18e</name>
    <name evidence="4" type="ORF">MSIBF_A1530023</name>
</gene>
<evidence type="ECO:0000256" key="2">
    <source>
        <dbReference type="ARBA" id="ARBA00023274"/>
    </source>
</evidence>
<evidence type="ECO:0000313" key="4">
    <source>
        <dbReference type="EMBL" id="CEG11592.1"/>
    </source>
</evidence>
<protein>
    <submittedName>
        <fullName evidence="4">50S ribosomal protein L18e</fullName>
    </submittedName>
</protein>